<dbReference type="PANTHER" id="PTHR42973">
    <property type="entry name" value="BINDING OXIDOREDUCTASE, PUTATIVE (AFU_ORTHOLOGUE AFUA_1G17690)-RELATED"/>
    <property type="match status" value="1"/>
</dbReference>
<dbReference type="InterPro" id="IPR016169">
    <property type="entry name" value="FAD-bd_PCMH_sub2"/>
</dbReference>
<dbReference type="InterPro" id="IPR016166">
    <property type="entry name" value="FAD-bd_PCMH"/>
</dbReference>
<dbReference type="GO" id="GO:0016491">
    <property type="term" value="F:oxidoreductase activity"/>
    <property type="evidence" value="ECO:0007669"/>
    <property type="project" value="UniProtKB-KW"/>
</dbReference>
<evidence type="ECO:0000256" key="3">
    <source>
        <dbReference type="ARBA" id="ARBA00022630"/>
    </source>
</evidence>
<dbReference type="InterPro" id="IPR036318">
    <property type="entry name" value="FAD-bd_PCMH-like_sf"/>
</dbReference>
<dbReference type="GO" id="GO:0071949">
    <property type="term" value="F:FAD binding"/>
    <property type="evidence" value="ECO:0007669"/>
    <property type="project" value="InterPro"/>
</dbReference>
<evidence type="ECO:0000256" key="5">
    <source>
        <dbReference type="ARBA" id="ARBA00023002"/>
    </source>
</evidence>
<dbReference type="OrthoDB" id="213514at2157"/>
<dbReference type="RefSeq" id="WP_103423938.1">
    <property type="nucleotide sequence ID" value="NZ_CP026309.1"/>
</dbReference>
<dbReference type="AlphaFoldDB" id="A0A2I8VES5"/>
<dbReference type="Pfam" id="PF08031">
    <property type="entry name" value="BBE"/>
    <property type="match status" value="1"/>
</dbReference>
<gene>
    <name evidence="7" type="ORF">C2R22_01125</name>
</gene>
<dbReference type="GeneID" id="35590648"/>
<dbReference type="Gene3D" id="3.30.465.10">
    <property type="match status" value="1"/>
</dbReference>
<evidence type="ECO:0000313" key="7">
    <source>
        <dbReference type="EMBL" id="AUV80430.1"/>
    </source>
</evidence>
<dbReference type="Proteomes" id="UP000236584">
    <property type="component" value="Chromosome"/>
</dbReference>
<dbReference type="EMBL" id="CP026309">
    <property type="protein sequence ID" value="AUV80430.1"/>
    <property type="molecule type" value="Genomic_DNA"/>
</dbReference>
<proteinExistence type="inferred from homology"/>
<comment type="cofactor">
    <cofactor evidence="1">
        <name>FAD</name>
        <dbReference type="ChEBI" id="CHEBI:57692"/>
    </cofactor>
</comment>
<keyword evidence="8" id="KW-1185">Reference proteome</keyword>
<organism evidence="7 8">
    <name type="scientific">Salinigranum rubrum</name>
    <dbReference type="NCBI Taxonomy" id="755307"/>
    <lineage>
        <taxon>Archaea</taxon>
        <taxon>Methanobacteriati</taxon>
        <taxon>Methanobacteriota</taxon>
        <taxon>Stenosarchaea group</taxon>
        <taxon>Halobacteria</taxon>
        <taxon>Halobacteriales</taxon>
        <taxon>Haloferacaceae</taxon>
        <taxon>Salinigranum</taxon>
    </lineage>
</organism>
<dbReference type="InterPro" id="IPR016164">
    <property type="entry name" value="FAD-linked_Oxase-like_C"/>
</dbReference>
<dbReference type="InterPro" id="IPR006094">
    <property type="entry name" value="Oxid_FAD_bind_N"/>
</dbReference>
<dbReference type="SUPFAM" id="SSF56176">
    <property type="entry name" value="FAD-binding/transporter-associated domain-like"/>
    <property type="match status" value="1"/>
</dbReference>
<feature type="domain" description="FAD-binding PCMH-type" evidence="6">
    <location>
        <begin position="42"/>
        <end position="213"/>
    </location>
</feature>
<name>A0A2I8VES5_9EURY</name>
<accession>A0A2I8VES5</accession>
<keyword evidence="3" id="KW-0285">Flavoprotein</keyword>
<keyword evidence="4" id="KW-0274">FAD</keyword>
<sequence>MSRARRGETGDAFDDLRQRIRGTVLGPTDGGYDEARSVWNAMVDRRPGVVVQPTGAADVIRAVDYARENDLRLAVKGGGHHIAGHAVCDDGLVVDLSGMTAVRVDPEERTARVSGGATMGDVDHETQAFGLATPGGVVSTTGVGGLTLGGGFGWLSPKYGLAVDNLRSADVVTAAGELVRASETENQELFWALRGGSGNFGVVTSFEFDLHPVGPTVLFGPVVYRYADAADALGNYREFVRGAPRECCVWVDSLTAPPLPFIAEEYHGTPVLSVVVCYAGDPDEGRDVVAPLREYGDPIADAVGPTPYTAVQRTFDELYATGLRNYWTSANFTELTDGVVDAIVTLAERRPTPESDVLVHQVGGAITDVAPDATAYPHRDARFVVSPGARWSDPADDDRCLAWIRDCREALAKESTGGTYVNFLAGDEKRGRVAYGDNYDRLREIKAEWDPENLFRTNQNVEPV</sequence>
<dbReference type="InterPro" id="IPR016167">
    <property type="entry name" value="FAD-bd_PCMH_sub1"/>
</dbReference>
<evidence type="ECO:0000313" key="8">
    <source>
        <dbReference type="Proteomes" id="UP000236584"/>
    </source>
</evidence>
<dbReference type="InterPro" id="IPR012951">
    <property type="entry name" value="BBE"/>
</dbReference>
<evidence type="ECO:0000256" key="2">
    <source>
        <dbReference type="ARBA" id="ARBA00005466"/>
    </source>
</evidence>
<dbReference type="InterPro" id="IPR006093">
    <property type="entry name" value="Oxy_OxRdtase_FAD_BS"/>
</dbReference>
<evidence type="ECO:0000259" key="6">
    <source>
        <dbReference type="PROSITE" id="PS51387"/>
    </source>
</evidence>
<dbReference type="Gene3D" id="3.40.462.20">
    <property type="match status" value="1"/>
</dbReference>
<dbReference type="InterPro" id="IPR050416">
    <property type="entry name" value="FAD-linked_Oxidoreductase"/>
</dbReference>
<dbReference type="Gene3D" id="3.30.43.10">
    <property type="entry name" value="Uridine Diphospho-n-acetylenolpyruvylglucosamine Reductase, domain 2"/>
    <property type="match status" value="1"/>
</dbReference>
<dbReference type="PROSITE" id="PS00862">
    <property type="entry name" value="OX2_COVAL_FAD"/>
    <property type="match status" value="1"/>
</dbReference>
<evidence type="ECO:0000256" key="4">
    <source>
        <dbReference type="ARBA" id="ARBA00022827"/>
    </source>
</evidence>
<dbReference type="PROSITE" id="PS51387">
    <property type="entry name" value="FAD_PCMH"/>
    <property type="match status" value="1"/>
</dbReference>
<dbReference type="SUPFAM" id="SSF55103">
    <property type="entry name" value="FAD-linked oxidases, C-terminal domain"/>
    <property type="match status" value="1"/>
</dbReference>
<dbReference type="Pfam" id="PF01565">
    <property type="entry name" value="FAD_binding_4"/>
    <property type="match status" value="1"/>
</dbReference>
<protein>
    <submittedName>
        <fullName evidence="7">FAD-linked oxidase</fullName>
    </submittedName>
</protein>
<evidence type="ECO:0000256" key="1">
    <source>
        <dbReference type="ARBA" id="ARBA00001974"/>
    </source>
</evidence>
<dbReference type="KEGG" id="srub:C2R22_01125"/>
<dbReference type="PANTHER" id="PTHR42973:SF39">
    <property type="entry name" value="FAD-BINDING PCMH-TYPE DOMAIN-CONTAINING PROTEIN"/>
    <property type="match status" value="1"/>
</dbReference>
<comment type="similarity">
    <text evidence="2">Belongs to the oxygen-dependent FAD-linked oxidoreductase family.</text>
</comment>
<keyword evidence="5" id="KW-0560">Oxidoreductase</keyword>
<reference evidence="7 8" key="1">
    <citation type="submission" date="2018-01" db="EMBL/GenBank/DDBJ databases">
        <title>Complete genome sequence of Salinigranum rubrum GX10T, an extremely halophilic archaeon isolated from a marine solar saltern.</title>
        <authorList>
            <person name="Han S."/>
        </authorList>
    </citation>
    <scope>NUCLEOTIDE SEQUENCE [LARGE SCALE GENOMIC DNA]</scope>
    <source>
        <strain evidence="7 8">GX10</strain>
    </source>
</reference>